<comment type="caution">
    <text evidence="1">The sequence shown here is derived from an EMBL/GenBank/DDBJ whole genome shotgun (WGS) entry which is preliminary data.</text>
</comment>
<evidence type="ECO:0000313" key="1">
    <source>
        <dbReference type="EMBL" id="GAA0213058.1"/>
    </source>
</evidence>
<dbReference type="Proteomes" id="UP001500399">
    <property type="component" value="Unassembled WGS sequence"/>
</dbReference>
<gene>
    <name evidence="1" type="ORF">GCM10008919_15340</name>
</gene>
<reference evidence="2" key="1">
    <citation type="journal article" date="2019" name="Int. J. Syst. Evol. Microbiol.">
        <title>The Global Catalogue of Microorganisms (GCM) 10K type strain sequencing project: providing services to taxonomists for standard genome sequencing and annotation.</title>
        <authorList>
            <consortium name="The Broad Institute Genomics Platform"/>
            <consortium name="The Broad Institute Genome Sequencing Center for Infectious Disease"/>
            <person name="Wu L."/>
            <person name="Ma J."/>
        </authorList>
    </citation>
    <scope>NUCLEOTIDE SEQUENCE [LARGE SCALE GENOMIC DNA]</scope>
    <source>
        <strain evidence="2">JCM 8542</strain>
    </source>
</reference>
<protein>
    <submittedName>
        <fullName evidence="1">Uncharacterized protein</fullName>
    </submittedName>
</protein>
<sequence>MKTIFQSESHGGNEMKGSAAILVDGAIEEVFSLGVGLNMRRILDVEKNMSILIEIQDAQTDKVVHTFVITSKETQRIEPPILCRPDDL</sequence>
<dbReference type="EMBL" id="BAAACR010000012">
    <property type="protein sequence ID" value="GAA0213058.1"/>
    <property type="molecule type" value="Genomic_DNA"/>
</dbReference>
<evidence type="ECO:0000313" key="2">
    <source>
        <dbReference type="Proteomes" id="UP001500399"/>
    </source>
</evidence>
<organism evidence="1 2">
    <name type="scientific">Selenomonas dianae</name>
    <dbReference type="NCBI Taxonomy" id="135079"/>
    <lineage>
        <taxon>Bacteria</taxon>
        <taxon>Bacillati</taxon>
        <taxon>Bacillota</taxon>
        <taxon>Negativicutes</taxon>
        <taxon>Selenomonadales</taxon>
        <taxon>Selenomonadaceae</taxon>
        <taxon>Selenomonas</taxon>
    </lineage>
</organism>
<proteinExistence type="predicted"/>
<accession>A0ABP3CQL1</accession>
<name>A0ABP3CQL1_9FIRM</name>
<dbReference type="RefSeq" id="WP_304987487.1">
    <property type="nucleotide sequence ID" value="NZ_BAAACR010000012.1"/>
</dbReference>
<keyword evidence="2" id="KW-1185">Reference proteome</keyword>